<comment type="caution">
    <text evidence="1">The sequence shown here is derived from an EMBL/GenBank/DDBJ whole genome shotgun (WGS) entry which is preliminary data.</text>
</comment>
<reference evidence="1 2" key="1">
    <citation type="journal article" date="2016" name="Nat. Commun.">
        <title>Thousands of microbial genomes shed light on interconnected biogeochemical processes in an aquifer system.</title>
        <authorList>
            <person name="Anantharaman K."/>
            <person name="Brown C.T."/>
            <person name="Hug L.A."/>
            <person name="Sharon I."/>
            <person name="Castelle C.J."/>
            <person name="Probst A.J."/>
            <person name="Thomas B.C."/>
            <person name="Singh A."/>
            <person name="Wilkins M.J."/>
            <person name="Karaoz U."/>
            <person name="Brodie E.L."/>
            <person name="Williams K.H."/>
            <person name="Hubbard S.S."/>
            <person name="Banfield J.F."/>
        </authorList>
    </citation>
    <scope>NUCLEOTIDE SEQUENCE [LARGE SCALE GENOMIC DNA]</scope>
</reference>
<name>A0A1F6V436_9PROT</name>
<dbReference type="EMBL" id="MFSP01000136">
    <property type="protein sequence ID" value="OGI64382.1"/>
    <property type="molecule type" value="Genomic_DNA"/>
</dbReference>
<protein>
    <recommendedName>
        <fullName evidence="3">DUF3301 domain-containing protein</fullName>
    </recommendedName>
</protein>
<dbReference type="Pfam" id="PF11743">
    <property type="entry name" value="DUF3301"/>
    <property type="match status" value="1"/>
</dbReference>
<dbReference type="InterPro" id="IPR021732">
    <property type="entry name" value="DUF3301"/>
</dbReference>
<proteinExistence type="predicted"/>
<evidence type="ECO:0000313" key="2">
    <source>
        <dbReference type="Proteomes" id="UP000179076"/>
    </source>
</evidence>
<evidence type="ECO:0000313" key="1">
    <source>
        <dbReference type="EMBL" id="OGI64382.1"/>
    </source>
</evidence>
<gene>
    <name evidence="1" type="ORF">A2W18_12915</name>
</gene>
<dbReference type="AlphaFoldDB" id="A0A1F6V436"/>
<evidence type="ECO:0008006" key="3">
    <source>
        <dbReference type="Google" id="ProtNLM"/>
    </source>
</evidence>
<accession>A0A1F6V436</accession>
<organism evidence="1 2">
    <name type="scientific">Candidatus Muproteobacteria bacterium RBG_16_60_9</name>
    <dbReference type="NCBI Taxonomy" id="1817755"/>
    <lineage>
        <taxon>Bacteria</taxon>
        <taxon>Pseudomonadati</taxon>
        <taxon>Pseudomonadota</taxon>
        <taxon>Candidatus Muproteobacteria</taxon>
    </lineage>
</organism>
<sequence length="112" mass="12846">MSELALLLLFAVFAVWWHDNRRVQEIAVARCRAACERAGVQFLDDIAPVWRIRLARDAKGVLRLRRVFVFEYSTSLGERRSGTIVMLGKVPMALQLDDHVEAKGDEANRFYP</sequence>
<dbReference type="Proteomes" id="UP000179076">
    <property type="component" value="Unassembled WGS sequence"/>
</dbReference>